<accession>A0ABV4XLC8</accession>
<dbReference type="Proteomes" id="UP001576784">
    <property type="component" value="Unassembled WGS sequence"/>
</dbReference>
<name>A0ABV4XLC8_9CYAN</name>
<sequence length="116" mass="12984">MSIILHITQESQWEQAKLTGIYYNNTLDTEGFIHCSTIQQIERTANKFFANQTGLVLLCIESEKVPAEIKYEAVGEEKFPHIYGALNIDAVIDAIAFPPDTNGNFKLPAELAKLNL</sequence>
<reference evidence="1 2" key="1">
    <citation type="submission" date="2024-09" db="EMBL/GenBank/DDBJ databases">
        <title>Floridaenema gen nov. (Aerosakkonemataceae, Aerosakkonematales ord. nov., Cyanobacteria) from benthic tropical and subtropical fresh waters, with the description of four new species.</title>
        <authorList>
            <person name="Moretto J.A."/>
            <person name="Berthold D.E."/>
            <person name="Lefler F.W."/>
            <person name="Huang I.-S."/>
            <person name="Laughinghouse H. IV."/>
        </authorList>
    </citation>
    <scope>NUCLEOTIDE SEQUENCE [LARGE SCALE GENOMIC DNA]</scope>
    <source>
        <strain evidence="1 2">BLCC-F50</strain>
    </source>
</reference>
<dbReference type="PANTHER" id="PTHR34129">
    <property type="entry name" value="BLR1139 PROTEIN"/>
    <property type="match status" value="1"/>
</dbReference>
<dbReference type="InterPro" id="IPR009297">
    <property type="entry name" value="DUF952"/>
</dbReference>
<dbReference type="RefSeq" id="WP_413262181.1">
    <property type="nucleotide sequence ID" value="NZ_JBHFNR010000039.1"/>
</dbReference>
<dbReference type="SUPFAM" id="SSF56399">
    <property type="entry name" value="ADP-ribosylation"/>
    <property type="match status" value="1"/>
</dbReference>
<protein>
    <submittedName>
        <fullName evidence="1">DUF952 domain-containing protein</fullName>
    </submittedName>
</protein>
<organism evidence="1 2">
    <name type="scientific">Floridaenema flaviceps BLCC-F50</name>
    <dbReference type="NCBI Taxonomy" id="3153642"/>
    <lineage>
        <taxon>Bacteria</taxon>
        <taxon>Bacillati</taxon>
        <taxon>Cyanobacteriota</taxon>
        <taxon>Cyanophyceae</taxon>
        <taxon>Oscillatoriophycideae</taxon>
        <taxon>Aerosakkonematales</taxon>
        <taxon>Aerosakkonemataceae</taxon>
        <taxon>Floridanema</taxon>
        <taxon>Floridanema flaviceps</taxon>
    </lineage>
</organism>
<dbReference type="EMBL" id="JBHFNR010000039">
    <property type="protein sequence ID" value="MFB2892508.1"/>
    <property type="molecule type" value="Genomic_DNA"/>
</dbReference>
<proteinExistence type="predicted"/>
<dbReference type="Pfam" id="PF06108">
    <property type="entry name" value="DUF952"/>
    <property type="match status" value="1"/>
</dbReference>
<evidence type="ECO:0000313" key="2">
    <source>
        <dbReference type="Proteomes" id="UP001576784"/>
    </source>
</evidence>
<keyword evidence="2" id="KW-1185">Reference proteome</keyword>
<dbReference type="Gene3D" id="3.20.170.20">
    <property type="entry name" value="Protein of unknown function DUF952"/>
    <property type="match status" value="1"/>
</dbReference>
<comment type="caution">
    <text evidence="1">The sequence shown here is derived from an EMBL/GenBank/DDBJ whole genome shotgun (WGS) entry which is preliminary data.</text>
</comment>
<gene>
    <name evidence="1" type="ORF">ACE1CI_06140</name>
</gene>
<dbReference type="PANTHER" id="PTHR34129:SF1">
    <property type="entry name" value="DUF952 DOMAIN-CONTAINING PROTEIN"/>
    <property type="match status" value="1"/>
</dbReference>
<evidence type="ECO:0000313" key="1">
    <source>
        <dbReference type="EMBL" id="MFB2892508.1"/>
    </source>
</evidence>